<proteinExistence type="inferred from homology"/>
<dbReference type="InterPro" id="IPR002130">
    <property type="entry name" value="Cyclophilin-type_PPIase_dom"/>
</dbReference>
<dbReference type="RefSeq" id="XP_020050777.1">
    <property type="nucleotide sequence ID" value="XM_020192548.1"/>
</dbReference>
<dbReference type="EC" id="5.2.1.8" evidence="4"/>
<dbReference type="GO" id="GO:0003755">
    <property type="term" value="F:peptidyl-prolyl cis-trans isomerase activity"/>
    <property type="evidence" value="ECO:0007669"/>
    <property type="project" value="UniProtKB-UniRule"/>
</dbReference>
<dbReference type="PROSITE" id="PS50072">
    <property type="entry name" value="CSA_PPIASE_2"/>
    <property type="match status" value="1"/>
</dbReference>
<dbReference type="SUPFAM" id="SSF50891">
    <property type="entry name" value="Cyclophilin-like"/>
    <property type="match status" value="1"/>
</dbReference>
<dbReference type="GO" id="GO:0005737">
    <property type="term" value="C:cytoplasm"/>
    <property type="evidence" value="ECO:0007669"/>
    <property type="project" value="TreeGrafter"/>
</dbReference>
<feature type="chain" id="PRO_5008811458" description="Peptidyl-prolyl cis-trans isomerase" evidence="4">
    <location>
        <begin position="26"/>
        <end position="260"/>
    </location>
</feature>
<keyword evidence="4" id="KW-0732">Signal</keyword>
<name>A0A1D2VS97_9ASCO</name>
<evidence type="ECO:0000259" key="6">
    <source>
        <dbReference type="PROSITE" id="PS50072"/>
    </source>
</evidence>
<protein>
    <recommendedName>
        <fullName evidence="4">Peptidyl-prolyl cis-trans isomerase</fullName>
        <shortName evidence="4">PPIase</shortName>
        <ecNumber evidence="4">5.2.1.8</ecNumber>
    </recommendedName>
</protein>
<dbReference type="InterPro" id="IPR029000">
    <property type="entry name" value="Cyclophilin-like_dom_sf"/>
</dbReference>
<feature type="domain" description="PPIase cyclophilin-type" evidence="6">
    <location>
        <begin position="38"/>
        <end position="198"/>
    </location>
</feature>
<comment type="function">
    <text evidence="4">PPIases accelerate the folding of proteins. It catalyzes the cis-trans isomerization of proline imidic peptide bonds in oligopeptides.</text>
</comment>
<dbReference type="GeneID" id="30966184"/>
<dbReference type="PROSITE" id="PS00170">
    <property type="entry name" value="CSA_PPIASE_1"/>
    <property type="match status" value="1"/>
</dbReference>
<comment type="similarity">
    <text evidence="4">Belongs to the cyclophilin-type PPIase family.</text>
</comment>
<keyword evidence="2 4" id="KW-0697">Rotamase</keyword>
<evidence type="ECO:0000256" key="1">
    <source>
        <dbReference type="ARBA" id="ARBA00000971"/>
    </source>
</evidence>
<dbReference type="Gene3D" id="2.40.100.10">
    <property type="entry name" value="Cyclophilin-like"/>
    <property type="match status" value="1"/>
</dbReference>
<dbReference type="AlphaFoldDB" id="A0A1D2VS97"/>
<dbReference type="FunFam" id="2.40.100.10:FF:000025">
    <property type="entry name" value="Peptidyl-prolyl cis-trans isomerase CYP19-2"/>
    <property type="match status" value="1"/>
</dbReference>
<dbReference type="GO" id="GO:0016018">
    <property type="term" value="F:cyclosporin A binding"/>
    <property type="evidence" value="ECO:0007669"/>
    <property type="project" value="TreeGrafter"/>
</dbReference>
<keyword evidence="5" id="KW-1133">Transmembrane helix</keyword>
<reference evidence="8" key="1">
    <citation type="submission" date="2016-05" db="EMBL/GenBank/DDBJ databases">
        <title>Comparative genomics of biotechnologically important yeasts.</title>
        <authorList>
            <consortium name="DOE Joint Genome Institute"/>
            <person name="Riley R."/>
            <person name="Haridas S."/>
            <person name="Wolfe K.H."/>
            <person name="Lopes M.R."/>
            <person name="Hittinger C.T."/>
            <person name="Goker M."/>
            <person name="Salamov A."/>
            <person name="Wisecaver J."/>
            <person name="Long T.M."/>
            <person name="Aerts A.L."/>
            <person name="Barry K."/>
            <person name="Choi C."/>
            <person name="Clum A."/>
            <person name="Coughlan A.Y."/>
            <person name="Deshpande S."/>
            <person name="Douglass A.P."/>
            <person name="Hanson S.J."/>
            <person name="Klenk H.-P."/>
            <person name="Labutti K."/>
            <person name="Lapidus A."/>
            <person name="Lindquist E."/>
            <person name="Lipzen A."/>
            <person name="Meier-Kolthoff J.P."/>
            <person name="Ohm R.A."/>
            <person name="Otillar R.P."/>
            <person name="Pangilinan J."/>
            <person name="Peng Y."/>
            <person name="Rokas A."/>
            <person name="Rosa C.A."/>
            <person name="Scheuner C."/>
            <person name="Sibirny A.A."/>
            <person name="Slot J.C."/>
            <person name="Stielow J.B."/>
            <person name="Sun H."/>
            <person name="Kurtzman C.P."/>
            <person name="Blackwell M."/>
            <person name="Grigoriev I.V."/>
            <person name="Jeffries T.W."/>
        </authorList>
    </citation>
    <scope>NUCLEOTIDE SEQUENCE [LARGE SCALE GENOMIC DNA]</scope>
    <source>
        <strain evidence="8">DSM 1968</strain>
    </source>
</reference>
<dbReference type="EMBL" id="KV454475">
    <property type="protein sequence ID" value="ODV64470.1"/>
    <property type="molecule type" value="Genomic_DNA"/>
</dbReference>
<feature type="transmembrane region" description="Helical" evidence="5">
    <location>
        <begin position="226"/>
        <end position="243"/>
    </location>
</feature>
<evidence type="ECO:0000256" key="2">
    <source>
        <dbReference type="ARBA" id="ARBA00023110"/>
    </source>
</evidence>
<sequence>MRLISCLLICVFSFALSSLAASTYAEDKEDPPLSHIVTFDIQQGDEYFGKLQLGLFGSIVPKSVRNFVELSKNSAGSGYNHTIFHRVIKDFMVQGGDFEFFNGRGGYSIYGNTKFDDENFFVGFKKAGYLAYANSGPNSNGSQFFITTNIDEWLTGKHVIIGRVLNKESLKILDRIQNVETDSNDKPLTNVSIVDCTVTNLIVSEKSTSEYLEKIRPKPINQTSTVLFFLIFFTVGTVVAIKYRNYYYKNQLKRDLLYED</sequence>
<dbReference type="GO" id="GO:0006457">
    <property type="term" value="P:protein folding"/>
    <property type="evidence" value="ECO:0007669"/>
    <property type="project" value="InterPro"/>
</dbReference>
<dbReference type="PRINTS" id="PR00153">
    <property type="entry name" value="CSAPPISMRASE"/>
</dbReference>
<evidence type="ECO:0000313" key="8">
    <source>
        <dbReference type="Proteomes" id="UP000095038"/>
    </source>
</evidence>
<evidence type="ECO:0000256" key="4">
    <source>
        <dbReference type="RuleBase" id="RU363019"/>
    </source>
</evidence>
<dbReference type="OrthoDB" id="193499at2759"/>
<dbReference type="STRING" id="1344418.A0A1D2VS97"/>
<evidence type="ECO:0000256" key="3">
    <source>
        <dbReference type="ARBA" id="ARBA00023235"/>
    </source>
</evidence>
<dbReference type="InterPro" id="IPR020892">
    <property type="entry name" value="Cyclophilin-type_PPIase_CS"/>
</dbReference>
<accession>A0A1D2VS97</accession>
<dbReference type="PANTHER" id="PTHR11071">
    <property type="entry name" value="PEPTIDYL-PROLYL CIS-TRANS ISOMERASE"/>
    <property type="match status" value="1"/>
</dbReference>
<evidence type="ECO:0000256" key="5">
    <source>
        <dbReference type="SAM" id="Phobius"/>
    </source>
</evidence>
<keyword evidence="8" id="KW-1185">Reference proteome</keyword>
<dbReference type="Pfam" id="PF00160">
    <property type="entry name" value="Pro_isomerase"/>
    <property type="match status" value="1"/>
</dbReference>
<evidence type="ECO:0000313" key="7">
    <source>
        <dbReference type="EMBL" id="ODV64470.1"/>
    </source>
</evidence>
<comment type="catalytic activity">
    <reaction evidence="1 4">
        <text>[protein]-peptidylproline (omega=180) = [protein]-peptidylproline (omega=0)</text>
        <dbReference type="Rhea" id="RHEA:16237"/>
        <dbReference type="Rhea" id="RHEA-COMP:10747"/>
        <dbReference type="Rhea" id="RHEA-COMP:10748"/>
        <dbReference type="ChEBI" id="CHEBI:83833"/>
        <dbReference type="ChEBI" id="CHEBI:83834"/>
        <dbReference type="EC" id="5.2.1.8"/>
    </reaction>
</comment>
<dbReference type="InParanoid" id="A0A1D2VS97"/>
<keyword evidence="5" id="KW-0472">Membrane</keyword>
<dbReference type="Proteomes" id="UP000095038">
    <property type="component" value="Unassembled WGS sequence"/>
</dbReference>
<organism evidence="7 8">
    <name type="scientific">Ascoidea rubescens DSM 1968</name>
    <dbReference type="NCBI Taxonomy" id="1344418"/>
    <lineage>
        <taxon>Eukaryota</taxon>
        <taxon>Fungi</taxon>
        <taxon>Dikarya</taxon>
        <taxon>Ascomycota</taxon>
        <taxon>Saccharomycotina</taxon>
        <taxon>Saccharomycetes</taxon>
        <taxon>Ascoideaceae</taxon>
        <taxon>Ascoidea</taxon>
    </lineage>
</organism>
<keyword evidence="3 4" id="KW-0413">Isomerase</keyword>
<keyword evidence="5" id="KW-0812">Transmembrane</keyword>
<gene>
    <name evidence="7" type="ORF">ASCRUDRAFT_74085</name>
</gene>
<dbReference type="PANTHER" id="PTHR11071:SF561">
    <property type="entry name" value="PEPTIDYL-PROLYL CIS-TRANS ISOMERASE D-RELATED"/>
    <property type="match status" value="1"/>
</dbReference>
<feature type="signal peptide" evidence="4">
    <location>
        <begin position="1"/>
        <end position="25"/>
    </location>
</feature>